<dbReference type="GO" id="GO:0036064">
    <property type="term" value="C:ciliary basal body"/>
    <property type="evidence" value="ECO:0007669"/>
    <property type="project" value="TreeGrafter"/>
</dbReference>
<dbReference type="KEGG" id="aqu:100636864"/>
<dbReference type="Pfam" id="PF24760">
    <property type="entry name" value="TPR_IF140_C"/>
    <property type="match status" value="1"/>
</dbReference>
<evidence type="ECO:0000313" key="11">
    <source>
        <dbReference type="Proteomes" id="UP000007879"/>
    </source>
</evidence>
<keyword evidence="2" id="KW-0853">WD repeat</keyword>
<dbReference type="GeneID" id="100636864"/>
<keyword evidence="6" id="KW-0175">Coiled coil</keyword>
<reference evidence="10" key="2">
    <citation type="submission" date="2024-06" db="UniProtKB">
        <authorList>
            <consortium name="EnsemblMetazoa"/>
        </authorList>
    </citation>
    <scope>IDENTIFICATION</scope>
</reference>
<keyword evidence="3" id="KW-0677">Repeat</keyword>
<dbReference type="Proteomes" id="UP000007879">
    <property type="component" value="Unassembled WGS sequence"/>
</dbReference>
<feature type="domain" description="IF140/IFT172/WDR19 TPR" evidence="9">
    <location>
        <begin position="45"/>
        <end position="80"/>
    </location>
</feature>
<feature type="domain" description="IF140 C-terminal TPR" evidence="8">
    <location>
        <begin position="507"/>
        <end position="629"/>
    </location>
</feature>
<dbReference type="Gene3D" id="1.25.40.470">
    <property type="match status" value="2"/>
</dbReference>
<evidence type="ECO:0000259" key="9">
    <source>
        <dbReference type="Pfam" id="PF24762"/>
    </source>
</evidence>
<dbReference type="Pfam" id="PF24762">
    <property type="entry name" value="TPR_IF140-IFT172"/>
    <property type="match status" value="2"/>
</dbReference>
<dbReference type="InterPro" id="IPR056168">
    <property type="entry name" value="TPR_IF140/IFT172/WDR19"/>
</dbReference>
<evidence type="ECO:0000256" key="5">
    <source>
        <dbReference type="ARBA" id="ARBA00023273"/>
    </source>
</evidence>
<dbReference type="AlphaFoldDB" id="A0AAN0IUP1"/>
<evidence type="ECO:0000256" key="4">
    <source>
        <dbReference type="ARBA" id="ARBA00023069"/>
    </source>
</evidence>
<keyword evidence="4" id="KW-0969">Cilium</keyword>
<dbReference type="EnsemblMetazoa" id="XM_011412144.2">
    <property type="protein sequence ID" value="XP_011410446.2"/>
    <property type="gene ID" value="LOC100636864"/>
</dbReference>
<dbReference type="SUPFAM" id="SSF48452">
    <property type="entry name" value="TPR-like"/>
    <property type="match status" value="1"/>
</dbReference>
<evidence type="ECO:0000256" key="2">
    <source>
        <dbReference type="ARBA" id="ARBA00022574"/>
    </source>
</evidence>
<keyword evidence="5" id="KW-0966">Cell projection</keyword>
<dbReference type="GO" id="GO:0005930">
    <property type="term" value="C:axoneme"/>
    <property type="evidence" value="ECO:0007669"/>
    <property type="project" value="TreeGrafter"/>
</dbReference>
<feature type="compositionally biased region" description="Acidic residues" evidence="7">
    <location>
        <begin position="660"/>
        <end position="685"/>
    </location>
</feature>
<dbReference type="GO" id="GO:0030991">
    <property type="term" value="C:intraciliary transport particle A"/>
    <property type="evidence" value="ECO:0007669"/>
    <property type="project" value="TreeGrafter"/>
</dbReference>
<proteinExistence type="predicted"/>
<dbReference type="GO" id="GO:0035721">
    <property type="term" value="P:intraciliary retrograde transport"/>
    <property type="evidence" value="ECO:0007669"/>
    <property type="project" value="TreeGrafter"/>
</dbReference>
<name>A0AAN0IUP1_AMPQE</name>
<dbReference type="InterPro" id="IPR056156">
    <property type="entry name" value="TPR_IF140_C"/>
</dbReference>
<keyword evidence="11" id="KW-1185">Reference proteome</keyword>
<evidence type="ECO:0000313" key="10">
    <source>
        <dbReference type="EnsemblMetazoa" id="XP_011410446.2"/>
    </source>
</evidence>
<feature type="coiled-coil region" evidence="6">
    <location>
        <begin position="516"/>
        <end position="543"/>
    </location>
</feature>
<accession>A0AAN0IUP1</accession>
<protein>
    <submittedName>
        <fullName evidence="10">Uncharacterized protein</fullName>
    </submittedName>
</protein>
<reference evidence="11" key="1">
    <citation type="journal article" date="2010" name="Nature">
        <title>The Amphimedon queenslandica genome and the evolution of animal complexity.</title>
        <authorList>
            <person name="Srivastava M."/>
            <person name="Simakov O."/>
            <person name="Chapman J."/>
            <person name="Fahey B."/>
            <person name="Gauthier M.E."/>
            <person name="Mitros T."/>
            <person name="Richards G.S."/>
            <person name="Conaco C."/>
            <person name="Dacre M."/>
            <person name="Hellsten U."/>
            <person name="Larroux C."/>
            <person name="Putnam N.H."/>
            <person name="Stanke M."/>
            <person name="Adamska M."/>
            <person name="Darling A."/>
            <person name="Degnan S.M."/>
            <person name="Oakley T.H."/>
            <person name="Plachetzki D.C."/>
            <person name="Zhai Y."/>
            <person name="Adamski M."/>
            <person name="Calcino A."/>
            <person name="Cummins S.F."/>
            <person name="Goodstein D.M."/>
            <person name="Harris C."/>
            <person name="Jackson D.J."/>
            <person name="Leys S.P."/>
            <person name="Shu S."/>
            <person name="Woodcroft B.J."/>
            <person name="Vervoort M."/>
            <person name="Kosik K.S."/>
            <person name="Manning G."/>
            <person name="Degnan B.M."/>
            <person name="Rokhsar D.S."/>
        </authorList>
    </citation>
    <scope>NUCLEOTIDE SEQUENCE [LARGE SCALE GENOMIC DNA]</scope>
</reference>
<evidence type="ECO:0000256" key="3">
    <source>
        <dbReference type="ARBA" id="ARBA00022737"/>
    </source>
</evidence>
<feature type="domain" description="IF140/IFT172/WDR19 TPR" evidence="9">
    <location>
        <begin position="81"/>
        <end position="498"/>
    </location>
</feature>
<evidence type="ECO:0000256" key="1">
    <source>
        <dbReference type="ARBA" id="ARBA00004138"/>
    </source>
</evidence>
<dbReference type="InterPro" id="IPR011990">
    <property type="entry name" value="TPR-like_helical_dom_sf"/>
</dbReference>
<sequence>MRKLVDSVSSLPVERLPLRDFKGLEDCDPPTVKAVLSFSYHSTMGNMDEAFKDVKNIKSKGVWETLAMMCVKTHRLDVAQDTAEELFLSSGRYDLLNQFYQNSGRWQKAVEVAELNDRLHLKNTYYNLAKHSESVGEIKSAIKSYEQSGTHRFEVVRMLINDPEDLSEYNLRAQDKEVQHYWAEHLECSGDLDGAIDQYRACEDYRSVARLLIFMGDTEEAIKVVEETKDKAAAYHVARVFAQSEDWYRVKKAVRFYTMAKCYSHAITVTKDFGMEAELMNLALLSTTEDKIDAAKYFETKSDSKENAILLYHRAGELSKALELCFQYRQYEVLQQIAEELTESTNPETVRRVAEYFIQQEQFEKAVQMLLQSHKLSEALEMCLRYNVIINEELAEKLTPSPAENETVEETNERVKQLNALADGLVSQGSYHLAAMKYTQASNKLQAMKALLKSGDTERVVFFANVSRQKEIYIMAANYLQSLDWRSNPTVMKNIISFYTKGRALEMLSNFYDTCAKVEIEEYQNYEKALAALNEALLVLEKSKGKHVTSIEEKKTFLKRRLELITKFIDIRSSYPDSPDQSIDQCLLLLNDPHIDTALRTGDLYAMIITHYAYQGDHQQAYKYINELRKRQPGVNLTFYIKQQTLDSINKALGTTLGGESEEKEEEEEKGGDEGSDDSIEEVVD</sequence>
<comment type="subcellular location">
    <subcellularLocation>
        <location evidence="1">Cell projection</location>
        <location evidence="1">Cilium</location>
    </subcellularLocation>
</comment>
<dbReference type="RefSeq" id="XP_011410446.2">
    <property type="nucleotide sequence ID" value="XM_011412144.2"/>
</dbReference>
<evidence type="ECO:0000259" key="8">
    <source>
        <dbReference type="Pfam" id="PF24760"/>
    </source>
</evidence>
<evidence type="ECO:0000256" key="6">
    <source>
        <dbReference type="SAM" id="Coils"/>
    </source>
</evidence>
<feature type="region of interest" description="Disordered" evidence="7">
    <location>
        <begin position="652"/>
        <end position="685"/>
    </location>
</feature>
<dbReference type="PANTHER" id="PTHR15722">
    <property type="entry name" value="IFT140/172-RELATED"/>
    <property type="match status" value="1"/>
</dbReference>
<organism evidence="10 11">
    <name type="scientific">Amphimedon queenslandica</name>
    <name type="common">Sponge</name>
    <dbReference type="NCBI Taxonomy" id="400682"/>
    <lineage>
        <taxon>Eukaryota</taxon>
        <taxon>Metazoa</taxon>
        <taxon>Porifera</taxon>
        <taxon>Demospongiae</taxon>
        <taxon>Heteroscleromorpha</taxon>
        <taxon>Haplosclerida</taxon>
        <taxon>Niphatidae</taxon>
        <taxon>Amphimedon</taxon>
    </lineage>
</organism>
<evidence type="ECO:0000256" key="7">
    <source>
        <dbReference type="SAM" id="MobiDB-lite"/>
    </source>
</evidence>
<dbReference type="PANTHER" id="PTHR15722:SF7">
    <property type="entry name" value="INTRAFLAGELLAR TRANSPORT PROTEIN 140 HOMOLOG"/>
    <property type="match status" value="1"/>
</dbReference>